<gene>
    <name evidence="1" type="ORF">ECANGB1_2613</name>
</gene>
<evidence type="ECO:0000313" key="1">
    <source>
        <dbReference type="EMBL" id="ORD95177.1"/>
    </source>
</evidence>
<dbReference type="Proteomes" id="UP000192639">
    <property type="component" value="Unassembled WGS sequence"/>
</dbReference>
<sequence length="239" mass="28360">MLSCLIQLAVATEWIVSKYDEMNEKKTNATDFINKLVISMEMIQEDINKNTIEFDRLENHIIEHYQVFNSKYYMSVPKIRRIMDQITKMSHYYNCQKLTYIESLQHNVNLFNRMSNSNKNAEMFKDETAIKYRNLYQIGLKITKELLTVVYTEGETLNVELQTMLLDYEYLCKYPAIYWSVVAKRKNVVGEKHDEIMKIFEELKRIKNGINAQRAQSKLIFNGLLRLHSYISNVSDLSY</sequence>
<proteinExistence type="predicted"/>
<organism evidence="1 2">
    <name type="scientific">Enterospora canceri</name>
    <dbReference type="NCBI Taxonomy" id="1081671"/>
    <lineage>
        <taxon>Eukaryota</taxon>
        <taxon>Fungi</taxon>
        <taxon>Fungi incertae sedis</taxon>
        <taxon>Microsporidia</taxon>
        <taxon>Enterocytozoonidae</taxon>
        <taxon>Enterospora</taxon>
    </lineage>
</organism>
<comment type="caution">
    <text evidence="1">The sequence shown here is derived from an EMBL/GenBank/DDBJ whole genome shotgun (WGS) entry which is preliminary data.</text>
</comment>
<dbReference type="EMBL" id="LWDP01000001">
    <property type="protein sequence ID" value="ORD95177.1"/>
    <property type="molecule type" value="Genomic_DNA"/>
</dbReference>
<dbReference type="AlphaFoldDB" id="A0A1Y1SAE5"/>
<keyword evidence="2" id="KW-1185">Reference proteome</keyword>
<reference evidence="1 2" key="1">
    <citation type="journal article" date="2017" name="Environ. Microbiol.">
        <title>Decay of the glycolytic pathway and adaptation to intranuclear parasitism within Enterocytozoonidae microsporidia.</title>
        <authorList>
            <person name="Wiredu Boakye D."/>
            <person name="Jaroenlak P."/>
            <person name="Prachumwat A."/>
            <person name="Williams T.A."/>
            <person name="Bateman K.S."/>
            <person name="Itsathitphaisarn O."/>
            <person name="Sritunyalucksana K."/>
            <person name="Paszkiewicz K.H."/>
            <person name="Moore K.A."/>
            <person name="Stentiford G.D."/>
            <person name="Williams B.A."/>
        </authorList>
    </citation>
    <scope>NUCLEOTIDE SEQUENCE [LARGE SCALE GENOMIC DNA]</scope>
    <source>
        <strain evidence="1 2">GB1</strain>
    </source>
</reference>
<accession>A0A1Y1SAE5</accession>
<evidence type="ECO:0000313" key="2">
    <source>
        <dbReference type="Proteomes" id="UP000192639"/>
    </source>
</evidence>
<protein>
    <submittedName>
        <fullName evidence="1">Uncharacterized protein</fullName>
    </submittedName>
</protein>
<dbReference type="VEuPathDB" id="MicrosporidiaDB:ECANGB1_2613"/>
<name>A0A1Y1SAE5_9MICR</name>